<dbReference type="GO" id="GO:0003972">
    <property type="term" value="F:RNA ligase (ATP) activity"/>
    <property type="evidence" value="ECO:0007669"/>
    <property type="project" value="InterPro"/>
</dbReference>
<sequence>MNEWDYKKHRTPTKARGLFTRETGGTGNKYEIVIRGYDKFFNVGEVPETEWKDIVTHTKGPYEVTVKENGCIIFISGLPGGFIIVTSKHSMGEREDGLAHAVVGEQWLDKHLKKVGKSKQELAKFLYENRLTAVAELCDDQFEEHVLSYTHDRRGLYLHGINFNTADLKSYPSKMVADFAKEWGFKPTKYYIKQTAEEVKTFTDDIKQKGLLDDRPIEGFVIRTKTVSTGQDFFFKIKYDEPYLMYREWREITKALLSKKKPKTTYALSKRYVEWVTEKIQTQPKLFEEFKKNHGIFHVRELFLEYLKKKGDVQTVAKIPQEEIKTLLIPVATIGCGKTTLSLALAKLFSFGHIQNDNIVGKKARVEFYRKINEELESRNVVIADRNNHMRELRKTLIESVKTKFSNIRIVAIYWNHEDLTNNEIFTITSNRVVSRGDNHQSLTPKNPDYELVMWRFLKDFQHLNSNNNVDDQFDRVIELDIANDIETNLNIVINELKSIIGIENPSKDAIEKVLEEINSYKPTVRKIVKNRKATVSYYGIGLDFDAQDFLTKFYDEHPNEESSTFKRLVQGKRIIPAHHITLVHSKELEINPPNEKKELWKQYEELCKDSPQVKVYIDKIVFDSQIMALVVNRIDPSNIRSTNKIMHVTVGTVDDSIKYFQANKLCELALSEEGNQSEVRVINLKEEWEVNGTLKAYLTRTAK</sequence>
<dbReference type="Proteomes" id="UP000265703">
    <property type="component" value="Unassembled WGS sequence"/>
</dbReference>
<keyword evidence="4" id="KW-0436">Ligase</keyword>
<dbReference type="InterPro" id="IPR027417">
    <property type="entry name" value="P-loop_NTPase"/>
</dbReference>
<evidence type="ECO:0000313" key="4">
    <source>
        <dbReference type="EMBL" id="RIA89005.1"/>
    </source>
</evidence>
<evidence type="ECO:0000259" key="3">
    <source>
        <dbReference type="Pfam" id="PF09511"/>
    </source>
</evidence>
<dbReference type="Pfam" id="PF08303">
    <property type="entry name" value="tRNA_lig_kinase"/>
    <property type="match status" value="1"/>
</dbReference>
<dbReference type="PANTHER" id="PTHR32004">
    <property type="entry name" value="TRNA LIGASE"/>
    <property type="match status" value="1"/>
</dbReference>
<dbReference type="InterPro" id="IPR015965">
    <property type="entry name" value="tRNA_lig_PDEase"/>
</dbReference>
<protein>
    <submittedName>
        <fullName evidence="4">RNA ligase-domain-containing protein</fullName>
    </submittedName>
</protein>
<dbReference type="InterPro" id="IPR015966">
    <property type="entry name" value="tRNA_lig_kin_fungi"/>
</dbReference>
<feature type="domain" description="tRNA ligase kinase" evidence="2">
    <location>
        <begin position="327"/>
        <end position="482"/>
    </location>
</feature>
<evidence type="ECO:0000259" key="1">
    <source>
        <dbReference type="Pfam" id="PF08302"/>
    </source>
</evidence>
<dbReference type="SUPFAM" id="SSF52540">
    <property type="entry name" value="P-loop containing nucleoside triphosphate hydrolases"/>
    <property type="match status" value="1"/>
</dbReference>
<dbReference type="GO" id="GO:0006388">
    <property type="term" value="P:tRNA splicing, via endonucleolytic cleavage and ligation"/>
    <property type="evidence" value="ECO:0007669"/>
    <property type="project" value="InterPro"/>
</dbReference>
<feature type="domain" description="T4 RNA ligase 1-like N-terminal" evidence="3">
    <location>
        <begin position="14"/>
        <end position="244"/>
    </location>
</feature>
<dbReference type="EMBL" id="QKYT01000236">
    <property type="protein sequence ID" value="RIA89005.1"/>
    <property type="molecule type" value="Genomic_DNA"/>
</dbReference>
<organism evidence="4 5">
    <name type="scientific">Glomus cerebriforme</name>
    <dbReference type="NCBI Taxonomy" id="658196"/>
    <lineage>
        <taxon>Eukaryota</taxon>
        <taxon>Fungi</taxon>
        <taxon>Fungi incertae sedis</taxon>
        <taxon>Mucoromycota</taxon>
        <taxon>Glomeromycotina</taxon>
        <taxon>Glomeromycetes</taxon>
        <taxon>Glomerales</taxon>
        <taxon>Glomeraceae</taxon>
        <taxon>Glomus</taxon>
    </lineage>
</organism>
<proteinExistence type="predicted"/>
<dbReference type="GO" id="GO:0005634">
    <property type="term" value="C:nucleus"/>
    <property type="evidence" value="ECO:0007669"/>
    <property type="project" value="TreeGrafter"/>
</dbReference>
<keyword evidence="5" id="KW-1185">Reference proteome</keyword>
<evidence type="ECO:0000313" key="5">
    <source>
        <dbReference type="Proteomes" id="UP000265703"/>
    </source>
</evidence>
<dbReference type="Pfam" id="PF08302">
    <property type="entry name" value="tRNA_lig_CPD"/>
    <property type="match status" value="1"/>
</dbReference>
<dbReference type="InterPro" id="IPR019039">
    <property type="entry name" value="T4-Rnl1-like_N"/>
</dbReference>
<dbReference type="Gene3D" id="3.40.50.300">
    <property type="entry name" value="P-loop containing nucleotide triphosphate hydrolases"/>
    <property type="match status" value="1"/>
</dbReference>
<accession>A0A397SYE4</accession>
<feature type="domain" description="tRNA ligase phosphodiesterase" evidence="1">
    <location>
        <begin position="488"/>
        <end position="698"/>
    </location>
</feature>
<comment type="caution">
    <text evidence="4">The sequence shown here is derived from an EMBL/GenBank/DDBJ whole genome shotgun (WGS) entry which is preliminary data.</text>
</comment>
<reference evidence="4 5" key="1">
    <citation type="submission" date="2018-06" db="EMBL/GenBank/DDBJ databases">
        <title>Comparative genomics reveals the genomic features of Rhizophagus irregularis, R. cerebriforme, R. diaphanum and Gigaspora rosea, and their symbiotic lifestyle signature.</title>
        <authorList>
            <person name="Morin E."/>
            <person name="San Clemente H."/>
            <person name="Chen E.C.H."/>
            <person name="De La Providencia I."/>
            <person name="Hainaut M."/>
            <person name="Kuo A."/>
            <person name="Kohler A."/>
            <person name="Murat C."/>
            <person name="Tang N."/>
            <person name="Roy S."/>
            <person name="Loubradou J."/>
            <person name="Henrissat B."/>
            <person name="Grigoriev I.V."/>
            <person name="Corradi N."/>
            <person name="Roux C."/>
            <person name="Martin F.M."/>
        </authorList>
    </citation>
    <scope>NUCLEOTIDE SEQUENCE [LARGE SCALE GENOMIC DNA]</scope>
    <source>
        <strain evidence="4 5">DAOM 227022</strain>
    </source>
</reference>
<dbReference type="OrthoDB" id="276239at2759"/>
<evidence type="ECO:0000259" key="2">
    <source>
        <dbReference type="Pfam" id="PF08303"/>
    </source>
</evidence>
<dbReference type="GO" id="GO:0005524">
    <property type="term" value="F:ATP binding"/>
    <property type="evidence" value="ECO:0007669"/>
    <property type="project" value="InterPro"/>
</dbReference>
<dbReference type="AlphaFoldDB" id="A0A397SYE4"/>
<name>A0A397SYE4_9GLOM</name>
<dbReference type="Pfam" id="PF09511">
    <property type="entry name" value="RNA_lig_T4_1"/>
    <property type="match status" value="1"/>
</dbReference>
<dbReference type="PANTHER" id="PTHR32004:SF1">
    <property type="entry name" value="TRNA LIGASE"/>
    <property type="match status" value="1"/>
</dbReference>
<gene>
    <name evidence="4" type="ORF">C1645_694720</name>
</gene>